<dbReference type="InterPro" id="IPR000682">
    <property type="entry name" value="PCMT"/>
</dbReference>
<dbReference type="GO" id="GO:0004719">
    <property type="term" value="F:protein-L-isoaspartate (D-aspartate) O-methyltransferase activity"/>
    <property type="evidence" value="ECO:0007669"/>
    <property type="project" value="UniProtKB-EC"/>
</dbReference>
<keyword evidence="5" id="KW-0963">Cytoplasm</keyword>
<evidence type="ECO:0000256" key="4">
    <source>
        <dbReference type="ARBA" id="ARBA00013346"/>
    </source>
</evidence>
<dbReference type="CDD" id="cd02440">
    <property type="entry name" value="AdoMet_MTases"/>
    <property type="match status" value="1"/>
</dbReference>
<protein>
    <recommendedName>
        <fullName evidence="4">Protein-L-isoaspartate O-methyltransferase</fullName>
        <ecNumber evidence="3">2.1.1.77</ecNumber>
    </recommendedName>
    <alternativeName>
        <fullName evidence="11">L-isoaspartyl protein carboxyl methyltransferase</fullName>
    </alternativeName>
    <alternativeName>
        <fullName evidence="9">Protein L-isoaspartyl methyltransferase</fullName>
    </alternativeName>
    <alternativeName>
        <fullName evidence="10">Protein-beta-aspartate methyltransferase</fullName>
    </alternativeName>
</protein>
<comment type="subcellular location">
    <subcellularLocation>
        <location evidence="1">Cytoplasm</location>
    </subcellularLocation>
</comment>
<evidence type="ECO:0000256" key="7">
    <source>
        <dbReference type="ARBA" id="ARBA00022679"/>
    </source>
</evidence>
<sequence length="385" mass="41955">MDWKPHAARLAEQVTHTTSRWRPIVESVPRHVFVPRWWSWDRPAPGPYGSAVWSLVNGPADRQAWFTAAYTDRSRVTRVGALHADDARADEQATGSPTSSATLPGLVVTMFQHARIVDGLDVLDVGTGSGYGTALLAERLGDARVTSVDVDPYLVAAADERLDRIGHHPTVRTVDATGPLDGEFDRIVATVAVRPIPASWLAALRPGGRLVTTIAGTNLLLTADRTPDGGAQGRIEWDRAGFMTTRTGLDYPDETVKRIEEARTAEAEPETSPYPVLNVMEAWEPYSMLGVTLPGLEHDYQQGPDDLGTAIMTHGDGSWARATGYPDQPATVHQGGPRRLWSTLDGLRSRWLRDGSLPVYGARASITPDGTITLRRGRWSTTITT</sequence>
<dbReference type="AlphaFoldDB" id="A0A3M2LSR7"/>
<organism evidence="12 13">
    <name type="scientific">Actinomadura harenae</name>
    <dbReference type="NCBI Taxonomy" id="2483351"/>
    <lineage>
        <taxon>Bacteria</taxon>
        <taxon>Bacillati</taxon>
        <taxon>Actinomycetota</taxon>
        <taxon>Actinomycetes</taxon>
        <taxon>Streptosporangiales</taxon>
        <taxon>Thermomonosporaceae</taxon>
        <taxon>Actinomadura</taxon>
    </lineage>
</organism>
<dbReference type="GO" id="GO:0032259">
    <property type="term" value="P:methylation"/>
    <property type="evidence" value="ECO:0007669"/>
    <property type="project" value="UniProtKB-KW"/>
</dbReference>
<dbReference type="InterPro" id="IPR029063">
    <property type="entry name" value="SAM-dependent_MTases_sf"/>
</dbReference>
<dbReference type="PANTHER" id="PTHR11579">
    <property type="entry name" value="PROTEIN-L-ISOASPARTATE O-METHYLTRANSFERASE"/>
    <property type="match status" value="1"/>
</dbReference>
<keyword evidence="6 12" id="KW-0489">Methyltransferase</keyword>
<dbReference type="RefSeq" id="WP_122197539.1">
    <property type="nucleotide sequence ID" value="NZ_JBHSKC010000034.1"/>
</dbReference>
<gene>
    <name evidence="12" type="ORF">EBO15_28260</name>
</gene>
<evidence type="ECO:0000256" key="5">
    <source>
        <dbReference type="ARBA" id="ARBA00022490"/>
    </source>
</evidence>
<evidence type="ECO:0000256" key="3">
    <source>
        <dbReference type="ARBA" id="ARBA00011890"/>
    </source>
</evidence>
<dbReference type="SUPFAM" id="SSF53335">
    <property type="entry name" value="S-adenosyl-L-methionine-dependent methyltransferases"/>
    <property type="match status" value="1"/>
</dbReference>
<comment type="similarity">
    <text evidence="2">Belongs to the methyltransferase superfamily. L-isoaspartyl/D-aspartyl protein methyltransferase family.</text>
</comment>
<evidence type="ECO:0000256" key="2">
    <source>
        <dbReference type="ARBA" id="ARBA00005369"/>
    </source>
</evidence>
<keyword evidence="13" id="KW-1185">Reference proteome</keyword>
<evidence type="ECO:0000256" key="6">
    <source>
        <dbReference type="ARBA" id="ARBA00022603"/>
    </source>
</evidence>
<dbReference type="PANTHER" id="PTHR11579:SF0">
    <property type="entry name" value="PROTEIN-L-ISOASPARTATE(D-ASPARTATE) O-METHYLTRANSFERASE"/>
    <property type="match status" value="1"/>
</dbReference>
<proteinExistence type="inferred from homology"/>
<keyword evidence="8" id="KW-0949">S-adenosyl-L-methionine</keyword>
<keyword evidence="7 12" id="KW-0808">Transferase</keyword>
<dbReference type="EMBL" id="RFFG01000061">
    <property type="protein sequence ID" value="RMI39910.1"/>
    <property type="molecule type" value="Genomic_DNA"/>
</dbReference>
<reference evidence="12 13" key="1">
    <citation type="submission" date="2018-10" db="EMBL/GenBank/DDBJ databases">
        <title>Isolation from soil.</title>
        <authorList>
            <person name="Hu J."/>
        </authorList>
    </citation>
    <scope>NUCLEOTIDE SEQUENCE [LARGE SCALE GENOMIC DNA]</scope>
    <source>
        <strain evidence="12 13">NEAU-Ht49</strain>
    </source>
</reference>
<dbReference type="Proteomes" id="UP000282674">
    <property type="component" value="Unassembled WGS sequence"/>
</dbReference>
<dbReference type="EC" id="2.1.1.77" evidence="3"/>
<evidence type="ECO:0000256" key="9">
    <source>
        <dbReference type="ARBA" id="ARBA00030757"/>
    </source>
</evidence>
<evidence type="ECO:0000256" key="10">
    <source>
        <dbReference type="ARBA" id="ARBA00031323"/>
    </source>
</evidence>
<dbReference type="GO" id="GO:0005737">
    <property type="term" value="C:cytoplasm"/>
    <property type="evidence" value="ECO:0007669"/>
    <property type="project" value="UniProtKB-SubCell"/>
</dbReference>
<dbReference type="Gene3D" id="3.40.50.150">
    <property type="entry name" value="Vaccinia Virus protein VP39"/>
    <property type="match status" value="1"/>
</dbReference>
<evidence type="ECO:0000256" key="11">
    <source>
        <dbReference type="ARBA" id="ARBA00031350"/>
    </source>
</evidence>
<dbReference type="Pfam" id="PF01135">
    <property type="entry name" value="PCMT"/>
    <property type="match status" value="1"/>
</dbReference>
<evidence type="ECO:0000313" key="13">
    <source>
        <dbReference type="Proteomes" id="UP000282674"/>
    </source>
</evidence>
<accession>A0A3M2LSR7</accession>
<dbReference type="OrthoDB" id="3450072at2"/>
<comment type="caution">
    <text evidence="12">The sequence shown here is derived from an EMBL/GenBank/DDBJ whole genome shotgun (WGS) entry which is preliminary data.</text>
</comment>
<evidence type="ECO:0000256" key="1">
    <source>
        <dbReference type="ARBA" id="ARBA00004496"/>
    </source>
</evidence>
<evidence type="ECO:0000313" key="12">
    <source>
        <dbReference type="EMBL" id="RMI39910.1"/>
    </source>
</evidence>
<evidence type="ECO:0000256" key="8">
    <source>
        <dbReference type="ARBA" id="ARBA00022691"/>
    </source>
</evidence>
<name>A0A3M2LSR7_9ACTN</name>